<gene>
    <name evidence="28" type="primary">metH</name>
    <name evidence="28" type="ORF">ACFSUS_04715</name>
</gene>
<comment type="cofactor">
    <cofactor evidence="3 21">
        <name>methylcob(III)alamin</name>
        <dbReference type="ChEBI" id="CHEBI:28115"/>
    </cofactor>
</comment>
<evidence type="ECO:0000256" key="16">
    <source>
        <dbReference type="ARBA" id="ARBA00023167"/>
    </source>
</evidence>
<dbReference type="Pfam" id="PF02574">
    <property type="entry name" value="S-methyl_trans"/>
    <property type="match status" value="1"/>
</dbReference>
<sequence length="1262" mass="141080">MSKTISTLLQERILVLDGAMGTMIQRYQLTDADYRGERFKDFPHDIKGNNDLLSITKPAVIQEIHRKYLEAGADIIETNTFSSTTVAMADYYMEDLVYELNYESARIAKEVAEEFTRQNPAKPRFVAGAMGPTNRLASMSPDVNNPGYRAITFDQLVEAFYTQVSGLVEGGADLLLIETITDTLNAKAALFAIDRYFAEKGQKSLPIMVSGTITDASGRTLSGQTTEAFLYSVSHLPLLSVGLNCAMGAELLRPYVQTLAKESPFYTSAYPNAGLPNEFGEYDQTPDEMAAQIEGFIQDSFVNIVGGCCGSTPDHIRAIAQVAAKYPPRQLPQPEPYQKLSGLEPLKITEQTNFLNVGERTNVTGSKKFARLIKEGNYDEALSIARGQVEGGAQVIDVNMDEGMLDSVEAMTTFLNLIAAEPDIARVPIMVDSSKWEVIEAGLKCVQGKAIVNSISLKEGEEAFIERANLVKRYGAATVVMAFDETGQADSYERRIEICQRAYRILVDKVKFPPQDIIFDPNILTVATGIEEHNNYAVDFINATRWIKENLPLAKVSGGVSNISFSFRGNDVVREAMHSAFLYHAIRAGLDMGIVNAGQLEVYDNIPKDLLERCEDVLLNRRPDATERLVEFAETVKAKGKEIVQDESWRLEPVNERLKHALIKGITDYIDQDVEEARRQFERPLEVIEGPLMDGMNVVGDLFGEGKMFLPQVVKSARVMKKAVAYLFPFIEAEKEKNGSTQVAGKILLATVKGDVHDIGKNIVGVVLGCNNYEIIDLGVMVPTQKILEEARKHNVDIIGLSGLITPSLDEMVGVAKEMERQGFTIPLLIGGATTSRIHTAVKIDPHYSGPVIHVLDASRSVPVAGRLNNENLAVRDDIFREIKTEYVKLREDHARRRQDKASLTIDKARDNRTVIDWSSFEPIKPTFLGNRYFEEYPIEELAKYIDWTPFFQTWQLHGKYPAIFDDATVGSEARKLFNDANQLLQEIIDKKLLTAKAVVGFFPANSADDDVLLHDFEEHTREVPCERHGSHRHIEYKISRAQSQAAVSPAGELIYDTKTVLHFLRQQNQKAPGLPNFCLSDFIAPLESGREDYIGAFAVTAGIGIEALLEKYERDHDDYNSIMVKAIADRLAEAFAERMHERVRKEFWPYATDERLSNEELIKEKYQGIRPAPGYPACPDHTEKGTLFDLLDANKIGIELTESYAMYPASSVSGFYFSHPESKYFAVGKINKDQVLDYAMRKDKPVEEIEKWLSPVLSYDA</sequence>
<dbReference type="SMART" id="SM01018">
    <property type="entry name" value="B12-binding_2"/>
    <property type="match status" value="1"/>
</dbReference>
<evidence type="ECO:0000256" key="8">
    <source>
        <dbReference type="ARBA" id="ARBA00022603"/>
    </source>
</evidence>
<dbReference type="NCBIfam" id="TIGR02082">
    <property type="entry name" value="metH"/>
    <property type="match status" value="1"/>
</dbReference>
<evidence type="ECO:0000259" key="25">
    <source>
        <dbReference type="PROSITE" id="PS50974"/>
    </source>
</evidence>
<dbReference type="RefSeq" id="WP_381519793.1">
    <property type="nucleotide sequence ID" value="NZ_JBHULN010000002.1"/>
</dbReference>
<feature type="domain" description="B12-binding" evidence="26">
    <location>
        <begin position="744"/>
        <end position="879"/>
    </location>
</feature>
<comment type="pathway">
    <text evidence="4 21">Amino-acid biosynthesis; L-methionine biosynthesis via de novo pathway; L-methionine from L-homocysteine (MetH route): step 1/1.</text>
</comment>
<evidence type="ECO:0000256" key="9">
    <source>
        <dbReference type="ARBA" id="ARBA00022605"/>
    </source>
</evidence>
<comment type="function">
    <text evidence="18 21">Catalyzes the transfer of a methyl group from methyl-cobalamin to homocysteine, yielding enzyme-bound cob(I)alamin and methionine. Subsequently, remethylates the cofactor using methyltetrahydrofolate.</text>
</comment>
<comment type="similarity">
    <text evidence="5">Belongs to the vitamin-B12 dependent methionine synthase family.</text>
</comment>
<proteinExistence type="inferred from homology"/>
<dbReference type="SUPFAM" id="SSF51717">
    <property type="entry name" value="Dihydropteroate synthetase-like"/>
    <property type="match status" value="1"/>
</dbReference>
<dbReference type="CDD" id="cd02069">
    <property type="entry name" value="methionine_synthase_B12_BD"/>
    <property type="match status" value="1"/>
</dbReference>
<keyword evidence="14" id="KW-0677">Repeat</keyword>
<evidence type="ECO:0000256" key="20">
    <source>
        <dbReference type="NCBIfam" id="TIGR02082"/>
    </source>
</evidence>
<dbReference type="PIRSF" id="PIRSF000381">
    <property type="entry name" value="MetH"/>
    <property type="match status" value="1"/>
</dbReference>
<dbReference type="GO" id="GO:0032259">
    <property type="term" value="P:methylation"/>
    <property type="evidence" value="ECO:0007669"/>
    <property type="project" value="UniProtKB-KW"/>
</dbReference>
<evidence type="ECO:0000256" key="11">
    <source>
        <dbReference type="ARBA" id="ARBA00022679"/>
    </source>
</evidence>
<evidence type="ECO:0000256" key="1">
    <source>
        <dbReference type="ARBA" id="ARBA00001700"/>
    </source>
</evidence>
<dbReference type="PANTHER" id="PTHR45833:SF1">
    <property type="entry name" value="METHIONINE SYNTHASE"/>
    <property type="match status" value="1"/>
</dbReference>
<dbReference type="PROSITE" id="PS50972">
    <property type="entry name" value="PTERIN_BINDING"/>
    <property type="match status" value="1"/>
</dbReference>
<dbReference type="InterPro" id="IPR003726">
    <property type="entry name" value="HCY_dom"/>
</dbReference>
<dbReference type="Gene3D" id="1.10.288.10">
    <property type="entry name" value="Cobalamin-dependent Methionine Synthase, domain 2"/>
    <property type="match status" value="1"/>
</dbReference>
<dbReference type="Pfam" id="PF02965">
    <property type="entry name" value="Met_synt_B12"/>
    <property type="match status" value="1"/>
</dbReference>
<evidence type="ECO:0000256" key="14">
    <source>
        <dbReference type="ARBA" id="ARBA00022737"/>
    </source>
</evidence>
<dbReference type="InterPro" id="IPR036589">
    <property type="entry name" value="HCY_dom_sf"/>
</dbReference>
<feature type="domain" description="Pterin-binding" evidence="24">
    <location>
        <begin position="354"/>
        <end position="619"/>
    </location>
</feature>
<dbReference type="SUPFAM" id="SSF52242">
    <property type="entry name" value="Cobalamin (vitamin B12)-binding domain"/>
    <property type="match status" value="1"/>
</dbReference>
<comment type="catalytic activity">
    <reaction evidence="1 21">
        <text>(6S)-5-methyl-5,6,7,8-tetrahydrofolate + L-homocysteine = (6S)-5,6,7,8-tetrahydrofolate + L-methionine</text>
        <dbReference type="Rhea" id="RHEA:11172"/>
        <dbReference type="ChEBI" id="CHEBI:18608"/>
        <dbReference type="ChEBI" id="CHEBI:57453"/>
        <dbReference type="ChEBI" id="CHEBI:57844"/>
        <dbReference type="ChEBI" id="CHEBI:58199"/>
        <dbReference type="EC" id="2.1.1.13"/>
    </reaction>
</comment>
<protein>
    <recommendedName>
        <fullName evidence="7 20">Methionine synthase</fullName>
        <ecNumber evidence="6 20">2.1.1.13</ecNumber>
    </recommendedName>
    <alternativeName>
        <fullName evidence="19 21">5-methyltetrahydrofolate--homocysteine methyltransferase</fullName>
    </alternativeName>
</protein>
<comment type="caution">
    <text evidence="28">The sequence shown here is derived from an EMBL/GenBank/DDBJ whole genome shotgun (WGS) entry which is preliminary data.</text>
</comment>
<dbReference type="InterPro" id="IPR037010">
    <property type="entry name" value="VitB12-dep_Met_synth_activ_sf"/>
</dbReference>
<evidence type="ECO:0000256" key="12">
    <source>
        <dbReference type="ARBA" id="ARBA00022691"/>
    </source>
</evidence>
<dbReference type="InterPro" id="IPR011005">
    <property type="entry name" value="Dihydropteroate_synth-like_sf"/>
</dbReference>
<keyword evidence="17 21" id="KW-0170">Cobalt</keyword>
<evidence type="ECO:0000259" key="24">
    <source>
        <dbReference type="PROSITE" id="PS50972"/>
    </source>
</evidence>
<evidence type="ECO:0000256" key="10">
    <source>
        <dbReference type="ARBA" id="ARBA00022628"/>
    </source>
</evidence>
<reference evidence="29" key="1">
    <citation type="journal article" date="2019" name="Int. J. Syst. Evol. Microbiol.">
        <title>The Global Catalogue of Microorganisms (GCM) 10K type strain sequencing project: providing services to taxonomists for standard genome sequencing and annotation.</title>
        <authorList>
            <consortium name="The Broad Institute Genomics Platform"/>
            <consortium name="The Broad Institute Genome Sequencing Center for Infectious Disease"/>
            <person name="Wu L."/>
            <person name="Ma J."/>
        </authorList>
    </citation>
    <scope>NUCLEOTIDE SEQUENCE [LARGE SCALE GENOMIC DNA]</scope>
    <source>
        <strain evidence="29">KCTC 42805</strain>
    </source>
</reference>
<evidence type="ECO:0000256" key="19">
    <source>
        <dbReference type="ARBA" id="ARBA00031040"/>
    </source>
</evidence>
<dbReference type="GO" id="GO:0008705">
    <property type="term" value="F:methionine synthase activity"/>
    <property type="evidence" value="ECO:0007669"/>
    <property type="project" value="UniProtKB-EC"/>
</dbReference>
<evidence type="ECO:0000256" key="6">
    <source>
        <dbReference type="ARBA" id="ARBA00012032"/>
    </source>
</evidence>
<keyword evidence="13 21" id="KW-0479">Metal-binding</keyword>
<evidence type="ECO:0000313" key="28">
    <source>
        <dbReference type="EMBL" id="MFD2569924.1"/>
    </source>
</evidence>
<dbReference type="SUPFAM" id="SSF82282">
    <property type="entry name" value="Homocysteine S-methyltransferase"/>
    <property type="match status" value="1"/>
</dbReference>
<dbReference type="InterPro" id="IPR006158">
    <property type="entry name" value="Cobalamin-bd"/>
</dbReference>
<evidence type="ECO:0000256" key="4">
    <source>
        <dbReference type="ARBA" id="ARBA00005178"/>
    </source>
</evidence>
<evidence type="ECO:0000256" key="18">
    <source>
        <dbReference type="ARBA" id="ARBA00025552"/>
    </source>
</evidence>
<dbReference type="InterPro" id="IPR036724">
    <property type="entry name" value="Cobalamin-bd_sf"/>
</dbReference>
<dbReference type="EMBL" id="JBHULN010000002">
    <property type="protein sequence ID" value="MFD2569924.1"/>
    <property type="molecule type" value="Genomic_DNA"/>
</dbReference>
<feature type="domain" description="B12-binding N-terminal" evidence="27">
    <location>
        <begin position="645"/>
        <end position="739"/>
    </location>
</feature>
<evidence type="ECO:0000256" key="17">
    <source>
        <dbReference type="ARBA" id="ARBA00023285"/>
    </source>
</evidence>
<comment type="domain">
    <text evidence="21">Modular enzyme with four functionally distinct domains. The isolated Hcy-binding domain catalyzes methyl transfer from free methylcobalamin to homocysteine. The Hcy-binding domain in association with the pterin-binding domain catalyzes the methylation of cob(I)alamin by methyltetrahydrofolate and the methylation of homocysteine. The B12-binding domain binds the cofactor. The AdoMet activation domain binds S-adenosyl-L-methionine. Under aerobic conditions cob(I)alamin can be converted to inactive cob(II)alamin. Reductive methylation by S-adenosyl-L-methionine and flavodoxin regenerates methylcobalamin.</text>
</comment>
<keyword evidence="12 21" id="KW-0949">S-adenosyl-L-methionine</keyword>
<feature type="binding site" evidence="22">
    <location>
        <position position="308"/>
    </location>
    <ligand>
        <name>Zn(2+)</name>
        <dbReference type="ChEBI" id="CHEBI:29105"/>
    </ligand>
</feature>
<dbReference type="InterPro" id="IPR011822">
    <property type="entry name" value="MetH"/>
</dbReference>
<dbReference type="PANTHER" id="PTHR45833">
    <property type="entry name" value="METHIONINE SYNTHASE"/>
    <property type="match status" value="1"/>
</dbReference>
<dbReference type="PROSITE" id="PS50970">
    <property type="entry name" value="HCY"/>
    <property type="match status" value="1"/>
</dbReference>
<dbReference type="InterPro" id="IPR036594">
    <property type="entry name" value="Meth_synthase_dom"/>
</dbReference>
<dbReference type="Gene3D" id="3.10.196.10">
    <property type="entry name" value="Vitamin B12-dependent methionine synthase, activation domain"/>
    <property type="match status" value="1"/>
</dbReference>
<name>A0ABW5M0W1_9BACT</name>
<evidence type="ECO:0000259" key="26">
    <source>
        <dbReference type="PROSITE" id="PS51332"/>
    </source>
</evidence>
<feature type="domain" description="AdoMet activation" evidence="25">
    <location>
        <begin position="897"/>
        <end position="1262"/>
    </location>
</feature>
<keyword evidence="9 21" id="KW-0028">Amino-acid biosynthesis</keyword>
<comment type="cofactor">
    <cofactor evidence="2 21 22">
        <name>Zn(2+)</name>
        <dbReference type="ChEBI" id="CHEBI:29105"/>
    </cofactor>
</comment>
<dbReference type="Gene3D" id="3.40.50.280">
    <property type="entry name" value="Cobalamin-binding domain"/>
    <property type="match status" value="1"/>
</dbReference>
<feature type="domain" description="Hcy-binding" evidence="23">
    <location>
        <begin position="2"/>
        <end position="323"/>
    </location>
</feature>
<evidence type="ECO:0000259" key="27">
    <source>
        <dbReference type="PROSITE" id="PS51337"/>
    </source>
</evidence>
<evidence type="ECO:0000256" key="15">
    <source>
        <dbReference type="ARBA" id="ARBA00022833"/>
    </source>
</evidence>
<evidence type="ECO:0000256" key="3">
    <source>
        <dbReference type="ARBA" id="ARBA00001956"/>
    </source>
</evidence>
<evidence type="ECO:0000259" key="23">
    <source>
        <dbReference type="PROSITE" id="PS50970"/>
    </source>
</evidence>
<keyword evidence="15 21" id="KW-0862">Zinc</keyword>
<feature type="binding site" evidence="22">
    <location>
        <position position="309"/>
    </location>
    <ligand>
        <name>Zn(2+)</name>
        <dbReference type="ChEBI" id="CHEBI:29105"/>
    </ligand>
</feature>
<evidence type="ECO:0000256" key="7">
    <source>
        <dbReference type="ARBA" id="ARBA00013998"/>
    </source>
</evidence>
<evidence type="ECO:0000256" key="21">
    <source>
        <dbReference type="PIRNR" id="PIRNR000381"/>
    </source>
</evidence>
<keyword evidence="16 21" id="KW-0486">Methionine biosynthesis</keyword>
<dbReference type="Gene3D" id="1.10.1240.10">
    <property type="entry name" value="Methionine synthase domain"/>
    <property type="match status" value="1"/>
</dbReference>
<dbReference type="InterPro" id="IPR000489">
    <property type="entry name" value="Pterin-binding_dom"/>
</dbReference>
<dbReference type="InterPro" id="IPR004223">
    <property type="entry name" value="VitB12-dep_Met_synth_activ_dom"/>
</dbReference>
<feature type="binding site" evidence="22">
    <location>
        <position position="245"/>
    </location>
    <ligand>
        <name>Zn(2+)</name>
        <dbReference type="ChEBI" id="CHEBI:29105"/>
    </ligand>
</feature>
<dbReference type="Gene3D" id="3.20.20.330">
    <property type="entry name" value="Homocysteine-binding-like domain"/>
    <property type="match status" value="1"/>
</dbReference>
<dbReference type="Gene3D" id="3.20.20.20">
    <property type="entry name" value="Dihydropteroate synthase-like"/>
    <property type="match status" value="1"/>
</dbReference>
<accession>A0ABW5M0W1</accession>
<dbReference type="InterPro" id="IPR033706">
    <property type="entry name" value="Met_synthase_B12-bd"/>
</dbReference>
<organism evidence="28 29">
    <name type="scientific">Spirosoma soli</name>
    <dbReference type="NCBI Taxonomy" id="1770529"/>
    <lineage>
        <taxon>Bacteria</taxon>
        <taxon>Pseudomonadati</taxon>
        <taxon>Bacteroidota</taxon>
        <taxon>Cytophagia</taxon>
        <taxon>Cytophagales</taxon>
        <taxon>Cytophagaceae</taxon>
        <taxon>Spirosoma</taxon>
    </lineage>
</organism>
<dbReference type="InterPro" id="IPR050554">
    <property type="entry name" value="Met_Synthase/Corrinoid"/>
</dbReference>
<keyword evidence="29" id="KW-1185">Reference proteome</keyword>
<evidence type="ECO:0000256" key="2">
    <source>
        <dbReference type="ARBA" id="ARBA00001947"/>
    </source>
</evidence>
<evidence type="ECO:0000313" key="29">
    <source>
        <dbReference type="Proteomes" id="UP001597469"/>
    </source>
</evidence>
<dbReference type="SUPFAM" id="SSF56507">
    <property type="entry name" value="Methionine synthase activation domain-like"/>
    <property type="match status" value="1"/>
</dbReference>
<evidence type="ECO:0000256" key="13">
    <source>
        <dbReference type="ARBA" id="ARBA00022723"/>
    </source>
</evidence>
<dbReference type="Pfam" id="PF02310">
    <property type="entry name" value="B12-binding"/>
    <property type="match status" value="1"/>
</dbReference>
<dbReference type="NCBIfam" id="NF007024">
    <property type="entry name" value="PRK09490.1"/>
    <property type="match status" value="1"/>
</dbReference>
<dbReference type="PROSITE" id="PS50974">
    <property type="entry name" value="ADOMET_ACTIVATION"/>
    <property type="match status" value="1"/>
</dbReference>
<dbReference type="Proteomes" id="UP001597469">
    <property type="component" value="Unassembled WGS sequence"/>
</dbReference>
<dbReference type="CDD" id="cd00740">
    <property type="entry name" value="MeTr"/>
    <property type="match status" value="1"/>
</dbReference>
<dbReference type="PROSITE" id="PS51332">
    <property type="entry name" value="B12_BINDING"/>
    <property type="match status" value="1"/>
</dbReference>
<evidence type="ECO:0000256" key="22">
    <source>
        <dbReference type="PROSITE-ProRule" id="PRU00333"/>
    </source>
</evidence>
<dbReference type="InterPro" id="IPR003759">
    <property type="entry name" value="Cbl-bd_cap"/>
</dbReference>
<dbReference type="EC" id="2.1.1.13" evidence="6 20"/>
<dbReference type="SUPFAM" id="SSF47644">
    <property type="entry name" value="Methionine synthase domain"/>
    <property type="match status" value="1"/>
</dbReference>
<evidence type="ECO:0000256" key="5">
    <source>
        <dbReference type="ARBA" id="ARBA00010398"/>
    </source>
</evidence>
<keyword evidence="10 21" id="KW-0846">Cobalamin</keyword>
<dbReference type="Pfam" id="PF02607">
    <property type="entry name" value="B12-binding_2"/>
    <property type="match status" value="1"/>
</dbReference>
<keyword evidence="8 21" id="KW-0489">Methyltransferase</keyword>
<dbReference type="Pfam" id="PF00809">
    <property type="entry name" value="Pterin_bind"/>
    <property type="match status" value="1"/>
</dbReference>
<dbReference type="PROSITE" id="PS51337">
    <property type="entry name" value="B12_BINDING_NTER"/>
    <property type="match status" value="1"/>
</dbReference>
<keyword evidence="11 21" id="KW-0808">Transferase</keyword>